<feature type="transmembrane region" description="Helical" evidence="1">
    <location>
        <begin position="191"/>
        <end position="210"/>
    </location>
</feature>
<evidence type="ECO:0000256" key="1">
    <source>
        <dbReference type="SAM" id="Phobius"/>
    </source>
</evidence>
<keyword evidence="4" id="KW-1185">Reference proteome</keyword>
<accession>A0A370DMP1</accession>
<comment type="caution">
    <text evidence="3">The sequence shown here is derived from an EMBL/GenBank/DDBJ whole genome shotgun (WGS) entry which is preliminary data.</text>
</comment>
<organism evidence="3 4">
    <name type="scientific">endosymbiont of Escarpia spicata</name>
    <dbReference type="NCBI Taxonomy" id="2200908"/>
    <lineage>
        <taxon>Bacteria</taxon>
        <taxon>Pseudomonadati</taxon>
        <taxon>Pseudomonadota</taxon>
        <taxon>Gammaproteobacteria</taxon>
        <taxon>sulfur-oxidizing symbionts</taxon>
    </lineage>
</organism>
<keyword evidence="1" id="KW-1133">Transmembrane helix</keyword>
<feature type="signal peptide" evidence="2">
    <location>
        <begin position="1"/>
        <end position="25"/>
    </location>
</feature>
<dbReference type="EMBL" id="QFXE01000010">
    <property type="protein sequence ID" value="RDH86179.1"/>
    <property type="molecule type" value="Genomic_DNA"/>
</dbReference>
<evidence type="ECO:0000313" key="3">
    <source>
        <dbReference type="EMBL" id="RDH86179.1"/>
    </source>
</evidence>
<keyword evidence="1" id="KW-0472">Membrane</keyword>
<sequence>MNNIRKLLGAGILGAGMVVSSGAFAGTMMIDTFDVKNDAGWPAIQFAAPGSISLTDTGAALGGDRNTTINMTATGGSPDMLYADVIIADSKFSYNAFDGDVGNAIFTYDLSSVTGIIDALNIDVLSTDHGLGISYDIDGSGGSLAANAAGSFNFAMVGFDLATANLLTVTFDAPAALDFSIDNISFTTPAVAAPAPLALMSLGLVALATVKRRKSA</sequence>
<keyword evidence="1" id="KW-0812">Transmembrane</keyword>
<keyword evidence="2" id="KW-0732">Signal</keyword>
<reference evidence="3 4" key="1">
    <citation type="journal article" date="2018" name="ISME J.">
        <title>Endosymbiont genomes yield clues of tubeworm success.</title>
        <authorList>
            <person name="Li Y."/>
            <person name="Liles M.R."/>
            <person name="Halanych K.M."/>
        </authorList>
    </citation>
    <scope>NUCLEOTIDE SEQUENCE [LARGE SCALE GENOMIC DNA]</scope>
    <source>
        <strain evidence="3">A1462</strain>
    </source>
</reference>
<protein>
    <recommendedName>
        <fullName evidence="5">PEP-CTERM protein-sorting domain-containing protein</fullName>
    </recommendedName>
</protein>
<feature type="chain" id="PRO_5016969224" description="PEP-CTERM protein-sorting domain-containing protein" evidence="2">
    <location>
        <begin position="26"/>
        <end position="216"/>
    </location>
</feature>
<proteinExistence type="predicted"/>
<dbReference type="AlphaFoldDB" id="A0A370DMP1"/>
<evidence type="ECO:0008006" key="5">
    <source>
        <dbReference type="Google" id="ProtNLM"/>
    </source>
</evidence>
<evidence type="ECO:0000313" key="4">
    <source>
        <dbReference type="Proteomes" id="UP000254771"/>
    </source>
</evidence>
<name>A0A370DMP1_9GAMM</name>
<gene>
    <name evidence="3" type="ORF">DIZ78_08290</name>
</gene>
<evidence type="ECO:0000256" key="2">
    <source>
        <dbReference type="SAM" id="SignalP"/>
    </source>
</evidence>
<dbReference type="Proteomes" id="UP000254771">
    <property type="component" value="Unassembled WGS sequence"/>
</dbReference>